<accession>A0A3B1AMB3</accession>
<sequence length="279" mass="30659">MKKAILGLSMIIIFALAFGVYYVFTNLDAIVKAAIEKHGSAATHTAVRVDKVRIELTNGVGTIKGLTVANPTGFNSTLAFSLGEIHTQIDLSSLKEEPYIIDEIRIVAPQIVFEINNDNKTNLDELKKNLSAGPEKSKVTSGAKPGNVDEPRLIIKRILFSEGRINALVVPLNNKEYQLKLPTINMTNLGGHKGATPTELTNEIINRLINQAKKAIKNSSYGKELERLKGEANARIEAEKTKAKAKVESEKAKLKEESDAKLEAEKQKVEDKLKGLFNK</sequence>
<dbReference type="Pfam" id="PF05359">
    <property type="entry name" value="DUF748"/>
    <property type="match status" value="1"/>
</dbReference>
<protein>
    <recommendedName>
        <fullName evidence="3">AsmA domain-containing protein</fullName>
    </recommendedName>
</protein>
<feature type="region of interest" description="Disordered" evidence="1">
    <location>
        <begin position="238"/>
        <end position="265"/>
    </location>
</feature>
<dbReference type="AlphaFoldDB" id="A0A3B1AMB3"/>
<gene>
    <name evidence="2" type="ORF">MNBD_GAMMA21-1604</name>
</gene>
<evidence type="ECO:0000313" key="2">
    <source>
        <dbReference type="EMBL" id="VAW95024.1"/>
    </source>
</evidence>
<reference evidence="2" key="1">
    <citation type="submission" date="2018-06" db="EMBL/GenBank/DDBJ databases">
        <authorList>
            <person name="Zhirakovskaya E."/>
        </authorList>
    </citation>
    <scope>NUCLEOTIDE SEQUENCE</scope>
</reference>
<dbReference type="EMBL" id="UOFR01000031">
    <property type="protein sequence ID" value="VAW95024.1"/>
    <property type="molecule type" value="Genomic_DNA"/>
</dbReference>
<proteinExistence type="predicted"/>
<evidence type="ECO:0008006" key="3">
    <source>
        <dbReference type="Google" id="ProtNLM"/>
    </source>
</evidence>
<organism evidence="2">
    <name type="scientific">hydrothermal vent metagenome</name>
    <dbReference type="NCBI Taxonomy" id="652676"/>
    <lineage>
        <taxon>unclassified sequences</taxon>
        <taxon>metagenomes</taxon>
        <taxon>ecological metagenomes</taxon>
    </lineage>
</organism>
<dbReference type="InterPro" id="IPR008023">
    <property type="entry name" value="DUF748"/>
</dbReference>
<name>A0A3B1AMB3_9ZZZZ</name>
<evidence type="ECO:0000256" key="1">
    <source>
        <dbReference type="SAM" id="MobiDB-lite"/>
    </source>
</evidence>